<dbReference type="AlphaFoldDB" id="A0A2Z2NYM5"/>
<accession>A0A2Z2NYM5</accession>
<evidence type="ECO:0000256" key="4">
    <source>
        <dbReference type="ARBA" id="ARBA00022723"/>
    </source>
</evidence>
<name>A0A2Z2NYM5_9GAMM</name>
<dbReference type="GO" id="GO:0016705">
    <property type="term" value="F:oxidoreductase activity, acting on paired donors, with incorporation or reduction of molecular oxygen"/>
    <property type="evidence" value="ECO:0007669"/>
    <property type="project" value="InterPro"/>
</dbReference>
<evidence type="ECO:0000256" key="1">
    <source>
        <dbReference type="ARBA" id="ARBA00001971"/>
    </source>
</evidence>
<keyword evidence="3" id="KW-0349">Heme</keyword>
<dbReference type="CDD" id="cd20625">
    <property type="entry name" value="CYP164-like"/>
    <property type="match status" value="1"/>
</dbReference>
<keyword evidence="5 8" id="KW-0560">Oxidoreductase</keyword>
<dbReference type="GO" id="GO:0005506">
    <property type="term" value="F:iron ion binding"/>
    <property type="evidence" value="ECO:0007669"/>
    <property type="project" value="InterPro"/>
</dbReference>
<dbReference type="SUPFAM" id="SSF48264">
    <property type="entry name" value="Cytochrome P450"/>
    <property type="match status" value="1"/>
</dbReference>
<dbReference type="InterPro" id="IPR001128">
    <property type="entry name" value="Cyt_P450"/>
</dbReference>
<evidence type="ECO:0000313" key="8">
    <source>
        <dbReference type="EMBL" id="ASJ75031.1"/>
    </source>
</evidence>
<gene>
    <name evidence="8" type="primary">pikC</name>
    <name evidence="8" type="ORF">IMCC3135_24835</name>
</gene>
<comment type="similarity">
    <text evidence="2">Belongs to the cytochrome P450 family.</text>
</comment>
<dbReference type="Pfam" id="PF00067">
    <property type="entry name" value="p450"/>
    <property type="match status" value="1"/>
</dbReference>
<organism evidence="8 9">
    <name type="scientific">Granulosicoccus antarcticus IMCC3135</name>
    <dbReference type="NCBI Taxonomy" id="1192854"/>
    <lineage>
        <taxon>Bacteria</taxon>
        <taxon>Pseudomonadati</taxon>
        <taxon>Pseudomonadota</taxon>
        <taxon>Gammaproteobacteria</taxon>
        <taxon>Chromatiales</taxon>
        <taxon>Granulosicoccaceae</taxon>
        <taxon>Granulosicoccus</taxon>
    </lineage>
</organism>
<keyword evidence="7 8" id="KW-0503">Monooxygenase</keyword>
<dbReference type="InterPro" id="IPR002397">
    <property type="entry name" value="Cyt_P450_B"/>
</dbReference>
<dbReference type="EMBL" id="CP018632">
    <property type="protein sequence ID" value="ASJ75031.1"/>
    <property type="molecule type" value="Genomic_DNA"/>
</dbReference>
<keyword evidence="9" id="KW-1185">Reference proteome</keyword>
<evidence type="ECO:0000256" key="7">
    <source>
        <dbReference type="ARBA" id="ARBA00023033"/>
    </source>
</evidence>
<keyword evidence="6" id="KW-0408">Iron</keyword>
<evidence type="ECO:0000256" key="2">
    <source>
        <dbReference type="ARBA" id="ARBA00010617"/>
    </source>
</evidence>
<dbReference type="GO" id="GO:0020037">
    <property type="term" value="F:heme binding"/>
    <property type="evidence" value="ECO:0007669"/>
    <property type="project" value="InterPro"/>
</dbReference>
<dbReference type="RefSeq" id="WP_088919992.1">
    <property type="nucleotide sequence ID" value="NZ_CP018632.1"/>
</dbReference>
<dbReference type="PRINTS" id="PR00359">
    <property type="entry name" value="BP450"/>
</dbReference>
<dbReference type="InterPro" id="IPR036396">
    <property type="entry name" value="Cyt_P450_sf"/>
</dbReference>
<keyword evidence="4" id="KW-0479">Metal-binding</keyword>
<sequence length="413" mass="46128">MNTQHSPKNTIRQDPRQPEFVQNPYSLYQQMHDMAGPVFWEDYGFWCLADFASVNAVLRDRRFARLPPPDQPLAPLPEHMAEFSAAEKHSLLALEPPDHTRLRKRVNRAFVNRQVELMTADIEASANRRIDAFEQDGNVELLSSYATPIPLSVITQLLGVPDSAGDRLIDWSHAMVKVYTLTQTPEEERQANQAAGEFRAFLRTVITDKRSQPGEDLLSHLIAPDPKGETLSDDEIISVAILLLNAGHEATVHQLGNAVHTLTRQYPLGKPRQALLQLLADPASADAVVNECMRFDAPLHLFMRFAQETIELSADVTLQAGDQVGLLLGAANRCPQRFSQADTFMPLRQDAGNLSLGAGIHFCIGAPLARLELRIALQVLFSRLPTLITTGTHEYLDAYHFHGLRQLELSWQA</sequence>
<evidence type="ECO:0000256" key="3">
    <source>
        <dbReference type="ARBA" id="ARBA00022617"/>
    </source>
</evidence>
<dbReference type="GO" id="GO:0004497">
    <property type="term" value="F:monooxygenase activity"/>
    <property type="evidence" value="ECO:0007669"/>
    <property type="project" value="UniProtKB-KW"/>
</dbReference>
<dbReference type="EC" id="1.14.13.185" evidence="8"/>
<evidence type="ECO:0000256" key="5">
    <source>
        <dbReference type="ARBA" id="ARBA00023002"/>
    </source>
</evidence>
<dbReference type="KEGG" id="gai:IMCC3135_24835"/>
<dbReference type="Proteomes" id="UP000250079">
    <property type="component" value="Chromosome"/>
</dbReference>
<evidence type="ECO:0000256" key="6">
    <source>
        <dbReference type="ARBA" id="ARBA00023004"/>
    </source>
</evidence>
<comment type="cofactor">
    <cofactor evidence="1">
        <name>heme</name>
        <dbReference type="ChEBI" id="CHEBI:30413"/>
    </cofactor>
</comment>
<reference evidence="8 9" key="1">
    <citation type="submission" date="2016-12" db="EMBL/GenBank/DDBJ databases">
        <authorList>
            <person name="Song W.-J."/>
            <person name="Kurnit D.M."/>
        </authorList>
    </citation>
    <scope>NUCLEOTIDE SEQUENCE [LARGE SCALE GENOMIC DNA]</scope>
    <source>
        <strain evidence="8 9">IMCC3135</strain>
    </source>
</reference>
<dbReference type="PANTHER" id="PTHR46696">
    <property type="entry name" value="P450, PUTATIVE (EUROFUNG)-RELATED"/>
    <property type="match status" value="1"/>
</dbReference>
<proteinExistence type="inferred from homology"/>
<dbReference type="PANTHER" id="PTHR46696:SF1">
    <property type="entry name" value="CYTOCHROME P450 YJIB-RELATED"/>
    <property type="match status" value="1"/>
</dbReference>
<dbReference type="Gene3D" id="1.10.630.10">
    <property type="entry name" value="Cytochrome P450"/>
    <property type="match status" value="1"/>
</dbReference>
<protein>
    <submittedName>
        <fullName evidence="8">Cytochrome P450 monooxygenase PikC</fullName>
        <ecNumber evidence="8">1.14.13.185</ecNumber>
    </submittedName>
</protein>
<evidence type="ECO:0000313" key="9">
    <source>
        <dbReference type="Proteomes" id="UP000250079"/>
    </source>
</evidence>
<dbReference type="OrthoDB" id="7052847at2"/>
<dbReference type="FunFam" id="1.10.630.10:FF:000018">
    <property type="entry name" value="Cytochrome P450 monooxygenase"/>
    <property type="match status" value="1"/>
</dbReference>